<keyword evidence="2" id="KW-1003">Cell membrane</keyword>
<dbReference type="KEGG" id="pmaw:MACH26_09580"/>
<dbReference type="PANTHER" id="PTHR32089">
    <property type="entry name" value="METHYL-ACCEPTING CHEMOTAXIS PROTEIN MCPB"/>
    <property type="match status" value="1"/>
</dbReference>
<dbReference type="InterPro" id="IPR004090">
    <property type="entry name" value="Chemotax_Me-accpt_rcpt"/>
</dbReference>
<evidence type="ECO:0000256" key="4">
    <source>
        <dbReference type="ARBA" id="ARBA00022692"/>
    </source>
</evidence>
<keyword evidence="3" id="KW-0145">Chemotaxis</keyword>
<dbReference type="PROSITE" id="PS50885">
    <property type="entry name" value="HAMP"/>
    <property type="match status" value="1"/>
</dbReference>
<dbReference type="SMART" id="SM00283">
    <property type="entry name" value="MA"/>
    <property type="match status" value="1"/>
</dbReference>
<dbReference type="GO" id="GO:0007165">
    <property type="term" value="P:signal transduction"/>
    <property type="evidence" value="ECO:0007669"/>
    <property type="project" value="UniProtKB-KW"/>
</dbReference>
<dbReference type="Proteomes" id="UP001333710">
    <property type="component" value="Chromosome"/>
</dbReference>
<dbReference type="PROSITE" id="PS50111">
    <property type="entry name" value="CHEMOTAXIS_TRANSDUC_2"/>
    <property type="match status" value="1"/>
</dbReference>
<evidence type="ECO:0000259" key="11">
    <source>
        <dbReference type="PROSITE" id="PS50111"/>
    </source>
</evidence>
<dbReference type="Gene3D" id="1.10.287.950">
    <property type="entry name" value="Methyl-accepting chemotaxis protein"/>
    <property type="match status" value="1"/>
</dbReference>
<evidence type="ECO:0000256" key="10">
    <source>
        <dbReference type="SAM" id="Phobius"/>
    </source>
</evidence>
<dbReference type="GO" id="GO:0004888">
    <property type="term" value="F:transmembrane signaling receptor activity"/>
    <property type="evidence" value="ECO:0007669"/>
    <property type="project" value="InterPro"/>
</dbReference>
<feature type="transmembrane region" description="Helical" evidence="10">
    <location>
        <begin position="310"/>
        <end position="333"/>
    </location>
</feature>
<evidence type="ECO:0000256" key="9">
    <source>
        <dbReference type="PROSITE-ProRule" id="PRU00284"/>
    </source>
</evidence>
<evidence type="ECO:0000313" key="14">
    <source>
        <dbReference type="Proteomes" id="UP001333710"/>
    </source>
</evidence>
<evidence type="ECO:0000256" key="6">
    <source>
        <dbReference type="ARBA" id="ARBA00023136"/>
    </source>
</evidence>
<dbReference type="AlphaFoldDB" id="A0AA48HKY5"/>
<accession>A0AA48HKY5</accession>
<dbReference type="Pfam" id="PF00015">
    <property type="entry name" value="MCPsignal"/>
    <property type="match status" value="1"/>
</dbReference>
<dbReference type="CDD" id="cd18773">
    <property type="entry name" value="PDC1_HK_sensor"/>
    <property type="match status" value="1"/>
</dbReference>
<dbReference type="Pfam" id="PF00672">
    <property type="entry name" value="HAMP"/>
    <property type="match status" value="1"/>
</dbReference>
<proteinExistence type="inferred from homology"/>
<dbReference type="InterPro" id="IPR033479">
    <property type="entry name" value="dCache_1"/>
</dbReference>
<feature type="transmembrane region" description="Helical" evidence="10">
    <location>
        <begin position="12"/>
        <end position="29"/>
    </location>
</feature>
<keyword evidence="14" id="KW-1185">Reference proteome</keyword>
<evidence type="ECO:0000256" key="5">
    <source>
        <dbReference type="ARBA" id="ARBA00022989"/>
    </source>
</evidence>
<evidence type="ECO:0000256" key="3">
    <source>
        <dbReference type="ARBA" id="ARBA00022500"/>
    </source>
</evidence>
<dbReference type="SMART" id="SM00304">
    <property type="entry name" value="HAMP"/>
    <property type="match status" value="1"/>
</dbReference>
<evidence type="ECO:0000256" key="1">
    <source>
        <dbReference type="ARBA" id="ARBA00004651"/>
    </source>
</evidence>
<dbReference type="SUPFAM" id="SSF58104">
    <property type="entry name" value="Methyl-accepting chemotaxis protein (MCP) signaling domain"/>
    <property type="match status" value="1"/>
</dbReference>
<evidence type="ECO:0000256" key="2">
    <source>
        <dbReference type="ARBA" id="ARBA00022475"/>
    </source>
</evidence>
<dbReference type="CDD" id="cd06225">
    <property type="entry name" value="HAMP"/>
    <property type="match status" value="1"/>
</dbReference>
<dbReference type="PANTHER" id="PTHR32089:SF112">
    <property type="entry name" value="LYSOZYME-LIKE PROTEIN-RELATED"/>
    <property type="match status" value="1"/>
</dbReference>
<organism evidence="13 14">
    <name type="scientific">Planctobacterium marinum</name>
    <dbReference type="NCBI Taxonomy" id="1631968"/>
    <lineage>
        <taxon>Bacteria</taxon>
        <taxon>Pseudomonadati</taxon>
        <taxon>Pseudomonadota</taxon>
        <taxon>Gammaproteobacteria</taxon>
        <taxon>Alteromonadales</taxon>
        <taxon>Alteromonadaceae</taxon>
        <taxon>Planctobacterium</taxon>
    </lineage>
</organism>
<dbReference type="RefSeq" id="WP_338291410.1">
    <property type="nucleotide sequence ID" value="NZ_AP027272.1"/>
</dbReference>
<dbReference type="InterPro" id="IPR003660">
    <property type="entry name" value="HAMP_dom"/>
</dbReference>
<sequence length="665" mass="73813">MWFQKSISQRLIAICLSGIAVLFLLYGIWQVQQVKSSTVEKVNGDIQNIVAQKATEIAGFFYAKGQVIHSVFANPLVLDWFENYDDRRGDLSGDEDYRKVWDYFKFFSDKDPAIKSVFFGSANTFEYFDLNGRYEGDPNYYTNKRPWWFEAQDKGRLYLSDPAVDANDKSISATIKTVVNRNGRFLGIGGMDILISTIGEELLSKIKYQGMGNAFLVTDKGVLVYFPGFTESFPPGSDMSKVDSYFSDSKGFAQLKNMVSRQDSGMADVNWKGEHYKVIFDKVAGEYPYFNWKLGFMVPDQAVSEPVASAVWQVTFLMLIMLGIIAVMVYMIVRPMLNPLNSMVDAMKDISRGDGDLTKRIDLNREDEIGQLASEFNAFMDKIQSLVKQTMDITAEVNRATKNVSEITQHNLDLVNNEKSEIESVASASYEMAETSKDVSRNTSGAMEVADSVKEEMDKGSSVVKSAVGDINSLSSQISEASEVVAALEAETDKIGEVLDVISAITEQTNLLALNAAIEAARAGEMGRGFAVVADEVRTLASRTQESTRHIQEIIGALQTTAKQASQAMTTSNSQAESGVQRVADLQKVLDQAFTGVEQIQQQMQSIVAANTQQSYTAEEIARNVSHITELADETVSESKDVEKNISDLKRLAENLDDVLKHFRV</sequence>
<evidence type="ECO:0000256" key="8">
    <source>
        <dbReference type="ARBA" id="ARBA00029447"/>
    </source>
</evidence>
<keyword evidence="7 9" id="KW-0807">Transducer</keyword>
<dbReference type="GO" id="GO:0005886">
    <property type="term" value="C:plasma membrane"/>
    <property type="evidence" value="ECO:0007669"/>
    <property type="project" value="UniProtKB-SubCell"/>
</dbReference>
<evidence type="ECO:0000313" key="13">
    <source>
        <dbReference type="EMBL" id="BDX05437.1"/>
    </source>
</evidence>
<reference evidence="13" key="1">
    <citation type="submission" date="2023-01" db="EMBL/GenBank/DDBJ databases">
        <title>Complete genome sequence of Planctobacterium marinum strain Dej080120_11.</title>
        <authorList>
            <person name="Ueki S."/>
            <person name="Maruyama F."/>
        </authorList>
    </citation>
    <scope>NUCLEOTIDE SEQUENCE</scope>
    <source>
        <strain evidence="13">Dej080120_11</strain>
    </source>
</reference>
<comment type="similarity">
    <text evidence="8">Belongs to the methyl-accepting chemotaxis (MCP) protein family.</text>
</comment>
<keyword evidence="5 10" id="KW-1133">Transmembrane helix</keyword>
<dbReference type="Gene3D" id="3.30.450.20">
    <property type="entry name" value="PAS domain"/>
    <property type="match status" value="2"/>
</dbReference>
<evidence type="ECO:0000259" key="12">
    <source>
        <dbReference type="PROSITE" id="PS50885"/>
    </source>
</evidence>
<comment type="subcellular location">
    <subcellularLocation>
        <location evidence="1">Cell membrane</location>
        <topology evidence="1">Multi-pass membrane protein</topology>
    </subcellularLocation>
</comment>
<evidence type="ECO:0000256" key="7">
    <source>
        <dbReference type="ARBA" id="ARBA00023224"/>
    </source>
</evidence>
<dbReference type="GO" id="GO:0006935">
    <property type="term" value="P:chemotaxis"/>
    <property type="evidence" value="ECO:0007669"/>
    <property type="project" value="UniProtKB-KW"/>
</dbReference>
<dbReference type="InterPro" id="IPR004089">
    <property type="entry name" value="MCPsignal_dom"/>
</dbReference>
<dbReference type="EMBL" id="AP027272">
    <property type="protein sequence ID" value="BDX05437.1"/>
    <property type="molecule type" value="Genomic_DNA"/>
</dbReference>
<name>A0AA48HKY5_9ALTE</name>
<keyword evidence="4 10" id="KW-0812">Transmembrane</keyword>
<gene>
    <name evidence="13" type="ORF">MACH26_09580</name>
</gene>
<protein>
    <submittedName>
        <fullName evidence="13">Methyl-accepting chemotaxis protein</fullName>
    </submittedName>
</protein>
<dbReference type="FunFam" id="1.10.287.950:FF:000001">
    <property type="entry name" value="Methyl-accepting chemotaxis sensory transducer"/>
    <property type="match status" value="1"/>
</dbReference>
<feature type="domain" description="HAMP" evidence="12">
    <location>
        <begin position="334"/>
        <end position="388"/>
    </location>
</feature>
<dbReference type="Pfam" id="PF02743">
    <property type="entry name" value="dCache_1"/>
    <property type="match status" value="1"/>
</dbReference>
<dbReference type="CDD" id="cd11386">
    <property type="entry name" value="MCP_signal"/>
    <property type="match status" value="1"/>
</dbReference>
<dbReference type="PRINTS" id="PR00260">
    <property type="entry name" value="CHEMTRNSDUCR"/>
</dbReference>
<keyword evidence="6 10" id="KW-0472">Membrane</keyword>
<feature type="domain" description="Methyl-accepting transducer" evidence="11">
    <location>
        <begin position="393"/>
        <end position="629"/>
    </location>
</feature>